<evidence type="ECO:0000256" key="1">
    <source>
        <dbReference type="ARBA" id="ARBA00022690"/>
    </source>
</evidence>
<evidence type="ECO:0000259" key="6">
    <source>
        <dbReference type="SMART" id="SM00093"/>
    </source>
</evidence>
<keyword evidence="8" id="KW-1185">Reference proteome</keyword>
<dbReference type="PANTHER" id="PTHR11461">
    <property type="entry name" value="SERINE PROTEASE INHIBITOR, SERPIN"/>
    <property type="match status" value="1"/>
</dbReference>
<evidence type="ECO:0000256" key="5">
    <source>
        <dbReference type="SAM" id="Phobius"/>
    </source>
</evidence>
<sequence length="1363" mass="150422">MFRFLIFLKSNLLLFLIIHLNFSVVTSVSVVMDASNKKNAIFTDAVGRPLTKPQNPSELASPIELLNPDRYEFYTFDDHGDLVKRLMSLEEIRSIIATGDSDFLDFDSFTSQGFLPEKRVSDIVNNVQNVVKDEMEILKDPISKPIFDTPDVSDSWSMILPAVFGNSGEDIKPEKPVAYVTPDTIMIEPSSSTTTRKPLLTPSSTKKPSPSTKRPVPSTKRPSSSTIRPIIQLSTFSTSKPIIYNTLLPLLTTKTTTSTAKPIMNVEIITNGVSTQNTSPPFRSPTNATSTSRPISVQWSTVGFTPTENQDSTSKTSIKSSSTIKPNIFGLSSNWIASTTLKSKTNPTKRPGVNIFGFPIEATKNNPPVILSASSVAPVKSTTILDSTKSQIKIKPLLSSASTTSKIYSTSTTTQKIYKTETTTTSPASTFITPDPENVQIYNILKNVLAQTQLSENSSVLPSTSESEELTTSASSISEVLSFESNKIPTASEVTNLNTDVQQDFTLTSESTKLPPILHSLNDKQKISASELLDQLLLTTNIYEINTELIKSNTSETTVAQSTTQKSEHPISTLEPDYISETPTTDITLIQSIEQLLSQAVGNVETIFNQTTENAQNAMLNLSKEAEIELTTPTTEFDSFSTTTIRTSVDDISTTNNNLGGSVEALLSQVVDSNNKLELTEKADEVVTDEHTEENTQRTTDTQTSNNTNADQQTTAYYFVVRTEPQGTTTEESPINTENTTIMKLVENINRTNDKPAKADLSLEQLIDELKNLTQETDDSKISTETSTEITTVTSLEPLESITLNRETTSVEEQITTTQTPESTTINLSNSSKDISTKTTVITTSLPSKQKNSTQDQTWTLVSTLAPQLAANQNLPPPTIPYPEIMETLTPVDLVPKPMQGFGLEESTSTLDVDVHQFIQLCNELAFGFWKTVTTGLSPARSIFVSPFAATSMLAMVFLGAKGATSEEMNEILKLDDMVTFNPHLTFKSVSESIIDEPNSGIATTAIIRELFSDRSKGKLLDFYKNRVKAFYDGFAEEVSYREIGDVIRRRTNLLVKKYTNGKYPQFLADASIVTRPPLSGVSINIFETDCSQTSTESRDGELHFIVFPAIKQRRLVPVPAVVYKSGFLAGYEPSLDATAVALGTKDQVISTILVISGQQGVSAPGDGLARLEKRLVESSFKKGAWSRLLRSLIPRPGLEVQIPRFSHRSVINATNALQRMGLHELFNPNSADLRGLNGVANELHLSDVLQINKFATCGEKRTDEATQHSEIYPATTMRARSARRFVHASIPDLEEPRDYQRAFHDPLHDPTLFRLPLSLRPRQARVPEVPRLRFDRPFLYFVRHNPTGLILHMGRFNPRLLP</sequence>
<keyword evidence="2" id="KW-0722">Serine protease inhibitor</keyword>
<feature type="compositionally biased region" description="Polar residues" evidence="4">
    <location>
        <begin position="697"/>
        <end position="709"/>
    </location>
</feature>
<dbReference type="PANTHER" id="PTHR11461:SF372">
    <property type="entry name" value="ACCESSORY GLAND PROTEIN ACP76A-RELATED"/>
    <property type="match status" value="1"/>
</dbReference>
<gene>
    <name evidence="7" type="ORF">ABEB36_014829</name>
</gene>
<dbReference type="SUPFAM" id="SSF56574">
    <property type="entry name" value="Serpins"/>
    <property type="match status" value="1"/>
</dbReference>
<evidence type="ECO:0000256" key="2">
    <source>
        <dbReference type="ARBA" id="ARBA00022900"/>
    </source>
</evidence>
<dbReference type="SMART" id="SM00093">
    <property type="entry name" value="SERPIN"/>
    <property type="match status" value="1"/>
</dbReference>
<feature type="region of interest" description="Disordered" evidence="4">
    <location>
        <begin position="188"/>
        <end position="227"/>
    </location>
</feature>
<dbReference type="Proteomes" id="UP001566132">
    <property type="component" value="Unassembled WGS sequence"/>
</dbReference>
<dbReference type="EMBL" id="JBDJPC010000014">
    <property type="protein sequence ID" value="KAL1488352.1"/>
    <property type="molecule type" value="Genomic_DNA"/>
</dbReference>
<feature type="region of interest" description="Disordered" evidence="4">
    <location>
        <begin position="686"/>
        <end position="709"/>
    </location>
</feature>
<organism evidence="7 8">
    <name type="scientific">Hypothenemus hampei</name>
    <name type="common">Coffee berry borer</name>
    <dbReference type="NCBI Taxonomy" id="57062"/>
    <lineage>
        <taxon>Eukaryota</taxon>
        <taxon>Metazoa</taxon>
        <taxon>Ecdysozoa</taxon>
        <taxon>Arthropoda</taxon>
        <taxon>Hexapoda</taxon>
        <taxon>Insecta</taxon>
        <taxon>Pterygota</taxon>
        <taxon>Neoptera</taxon>
        <taxon>Endopterygota</taxon>
        <taxon>Coleoptera</taxon>
        <taxon>Polyphaga</taxon>
        <taxon>Cucujiformia</taxon>
        <taxon>Curculionidae</taxon>
        <taxon>Scolytinae</taxon>
        <taxon>Hypothenemus</taxon>
    </lineage>
</organism>
<dbReference type="Gene3D" id="3.30.497.10">
    <property type="entry name" value="Antithrombin, subunit I, domain 2"/>
    <property type="match status" value="1"/>
</dbReference>
<keyword evidence="5" id="KW-0812">Transmembrane</keyword>
<feature type="compositionally biased region" description="Low complexity" evidence="4">
    <location>
        <begin position="812"/>
        <end position="826"/>
    </location>
</feature>
<name>A0ABD1E0Y7_HYPHA</name>
<dbReference type="Pfam" id="PF00079">
    <property type="entry name" value="Serpin"/>
    <property type="match status" value="1"/>
</dbReference>
<dbReference type="InterPro" id="IPR000215">
    <property type="entry name" value="Serpin_fam"/>
</dbReference>
<comment type="similarity">
    <text evidence="3">Belongs to the serpin family.</text>
</comment>
<dbReference type="PROSITE" id="PS00284">
    <property type="entry name" value="SERPIN"/>
    <property type="match status" value="1"/>
</dbReference>
<keyword evidence="5" id="KW-0472">Membrane</keyword>
<evidence type="ECO:0000256" key="4">
    <source>
        <dbReference type="SAM" id="MobiDB-lite"/>
    </source>
</evidence>
<evidence type="ECO:0000313" key="8">
    <source>
        <dbReference type="Proteomes" id="UP001566132"/>
    </source>
</evidence>
<dbReference type="InterPro" id="IPR042178">
    <property type="entry name" value="Serpin_sf_1"/>
</dbReference>
<proteinExistence type="inferred from homology"/>
<dbReference type="Gene3D" id="2.30.39.10">
    <property type="entry name" value="Alpha-1-antitrypsin, domain 1"/>
    <property type="match status" value="2"/>
</dbReference>
<dbReference type="InterPro" id="IPR023795">
    <property type="entry name" value="Serpin_CS"/>
</dbReference>
<dbReference type="InterPro" id="IPR042185">
    <property type="entry name" value="Serpin_sf_2"/>
</dbReference>
<feature type="region of interest" description="Disordered" evidence="4">
    <location>
        <begin position="808"/>
        <end position="830"/>
    </location>
</feature>
<dbReference type="InterPro" id="IPR036186">
    <property type="entry name" value="Serpin_sf"/>
</dbReference>
<keyword evidence="1" id="KW-0646">Protease inhibitor</keyword>
<keyword evidence="5" id="KW-1133">Transmembrane helix</keyword>
<reference evidence="7 8" key="1">
    <citation type="submission" date="2024-05" db="EMBL/GenBank/DDBJ databases">
        <title>Genetic variation in Jamaican populations of the coffee berry borer (Hypothenemus hampei).</title>
        <authorList>
            <person name="Errbii M."/>
            <person name="Myrie A."/>
        </authorList>
    </citation>
    <scope>NUCLEOTIDE SEQUENCE [LARGE SCALE GENOMIC DNA]</scope>
    <source>
        <strain evidence="7">JA-Hopewell-2020-01-JO</strain>
        <tissue evidence="7">Whole body</tissue>
    </source>
</reference>
<comment type="caution">
    <text evidence="7">The sequence shown here is derived from an EMBL/GenBank/DDBJ whole genome shotgun (WGS) entry which is preliminary data.</text>
</comment>
<feature type="compositionally biased region" description="Basic and acidic residues" evidence="4">
    <location>
        <begin position="686"/>
        <end position="696"/>
    </location>
</feature>
<evidence type="ECO:0000313" key="7">
    <source>
        <dbReference type="EMBL" id="KAL1488352.1"/>
    </source>
</evidence>
<feature type="transmembrane region" description="Helical" evidence="5">
    <location>
        <begin position="12"/>
        <end position="32"/>
    </location>
</feature>
<feature type="domain" description="Serpin" evidence="6">
    <location>
        <begin position="927"/>
        <end position="1359"/>
    </location>
</feature>
<dbReference type="GO" id="GO:0004867">
    <property type="term" value="F:serine-type endopeptidase inhibitor activity"/>
    <property type="evidence" value="ECO:0007669"/>
    <property type="project" value="UniProtKB-KW"/>
</dbReference>
<feature type="compositionally biased region" description="Low complexity" evidence="4">
    <location>
        <begin position="197"/>
        <end position="220"/>
    </location>
</feature>
<dbReference type="InterPro" id="IPR023796">
    <property type="entry name" value="Serpin_dom"/>
</dbReference>
<accession>A0ABD1E0Y7</accession>
<protein>
    <recommendedName>
        <fullName evidence="6">Serpin domain-containing protein</fullName>
    </recommendedName>
</protein>
<evidence type="ECO:0000256" key="3">
    <source>
        <dbReference type="RuleBase" id="RU000411"/>
    </source>
</evidence>